<gene>
    <name evidence="8" type="ORF">CYL20_04305</name>
</gene>
<dbReference type="NCBIfam" id="TIGR03860">
    <property type="entry name" value="FMN_nitrolo"/>
    <property type="match status" value="1"/>
</dbReference>
<dbReference type="AlphaFoldDB" id="A0A2L1J5Q3"/>
<comment type="similarity">
    <text evidence="5">Belongs to the NtaA/SnaA/DszA monooxygenase family.</text>
</comment>
<feature type="binding site" evidence="6">
    <location>
        <position position="153"/>
    </location>
    <ligand>
        <name>FMN</name>
        <dbReference type="ChEBI" id="CHEBI:58210"/>
    </ligand>
</feature>
<dbReference type="Gene3D" id="3.20.20.30">
    <property type="entry name" value="Luciferase-like domain"/>
    <property type="match status" value="1"/>
</dbReference>
<dbReference type="InterPro" id="IPR036661">
    <property type="entry name" value="Luciferase-like_sf"/>
</dbReference>
<keyword evidence="2 6" id="KW-0288">FMN</keyword>
<evidence type="ECO:0000256" key="3">
    <source>
        <dbReference type="ARBA" id="ARBA00023002"/>
    </source>
</evidence>
<keyword evidence="4 8" id="KW-0503">Monooxygenase</keyword>
<dbReference type="GO" id="GO:0004497">
    <property type="term" value="F:monooxygenase activity"/>
    <property type="evidence" value="ECO:0007669"/>
    <property type="project" value="UniProtKB-KW"/>
</dbReference>
<evidence type="ECO:0000313" key="9">
    <source>
        <dbReference type="Proteomes" id="UP000237830"/>
    </source>
</evidence>
<evidence type="ECO:0000256" key="1">
    <source>
        <dbReference type="ARBA" id="ARBA00022630"/>
    </source>
</evidence>
<dbReference type="InterPro" id="IPR016215">
    <property type="entry name" value="NTA_MOA"/>
</dbReference>
<feature type="binding site" evidence="6">
    <location>
        <position position="224"/>
    </location>
    <ligand>
        <name>FMN</name>
        <dbReference type="ChEBI" id="CHEBI:58210"/>
    </ligand>
</feature>
<dbReference type="PANTHER" id="PTHR30011:SF16">
    <property type="entry name" value="C2H2 FINGER DOMAIN TRANSCRIPTION FACTOR (EUROFUNG)-RELATED"/>
    <property type="match status" value="1"/>
</dbReference>
<feature type="binding site" evidence="6">
    <location>
        <position position="149"/>
    </location>
    <ligand>
        <name>FMN</name>
        <dbReference type="ChEBI" id="CHEBI:58210"/>
    </ligand>
</feature>
<sequence length="442" mass="48780">MRSQLHLGLFIQETGHHIAGWREPQAAVNAGRDFRHQVELARLAEAACFDLLFIQDSYAMRGANDIDALQHTARSTHWDPITALSALAMVTERIGLVGTATTTYNEPYTLARHFASLDHISQGRAGWNLVTSNNEAEALNFSRDQHALHGERYARAEEFLSVVKGLWDTWEDDAFVEDQAAGQFFDPAKLHVLNHRGEYFSVKGPLTLARPPQGHPVLVQAGSSDTGKRLGATTADVIFSAQQNLEAALGFYASMKALAAEAGRDPDQLLIMPGLLPVVAATQAEAEDKFAALQEQVLPKVGLATLATTLGEVDLSGYDLDGPLPDLPEANGPKSRRQLLIDMARRDNLTIRQLYQRVVGARGHLTVIGTPSHVADVMQQWLEERAADGFNIMPAHLPVGLRDFTEQVVPELQRRGLFRTAYQGNTLREHLELQRPAHRHAR</sequence>
<protein>
    <submittedName>
        <fullName evidence="8">Nitrilotriacetate monooxygenase</fullName>
    </submittedName>
</protein>
<feature type="domain" description="Luciferase-like" evidence="7">
    <location>
        <begin position="25"/>
        <end position="386"/>
    </location>
</feature>
<keyword evidence="3" id="KW-0560">Oxidoreductase</keyword>
<feature type="binding site" evidence="6">
    <location>
        <position position="56"/>
    </location>
    <ligand>
        <name>FMN</name>
        <dbReference type="ChEBI" id="CHEBI:58210"/>
    </ligand>
</feature>
<feature type="binding site" evidence="6">
    <location>
        <position position="99"/>
    </location>
    <ligand>
        <name>FMN</name>
        <dbReference type="ChEBI" id="CHEBI:58210"/>
    </ligand>
</feature>
<feature type="binding site" evidence="6">
    <location>
        <position position="223"/>
    </location>
    <ligand>
        <name>FMN</name>
        <dbReference type="ChEBI" id="CHEBI:58210"/>
    </ligand>
</feature>
<dbReference type="Proteomes" id="UP000237830">
    <property type="component" value="Chromosome"/>
</dbReference>
<evidence type="ECO:0000256" key="2">
    <source>
        <dbReference type="ARBA" id="ARBA00022643"/>
    </source>
</evidence>
<dbReference type="EMBL" id="CP025494">
    <property type="protein sequence ID" value="AVE03803.1"/>
    <property type="molecule type" value="Genomic_DNA"/>
</dbReference>
<proteinExistence type="inferred from homology"/>
<keyword evidence="1 6" id="KW-0285">Flavoprotein</keyword>
<accession>A0A2L1J5Q3</accession>
<name>A0A2L1J5Q3_9PSED</name>
<dbReference type="GO" id="GO:0016705">
    <property type="term" value="F:oxidoreductase activity, acting on paired donors, with incorporation or reduction of molecular oxygen"/>
    <property type="evidence" value="ECO:0007669"/>
    <property type="project" value="InterPro"/>
</dbReference>
<dbReference type="RefSeq" id="WP_104993727.1">
    <property type="nucleotide sequence ID" value="NZ_CP025494.1"/>
</dbReference>
<evidence type="ECO:0000256" key="4">
    <source>
        <dbReference type="ARBA" id="ARBA00023033"/>
    </source>
</evidence>
<dbReference type="SUPFAM" id="SSF51679">
    <property type="entry name" value="Bacterial luciferase-like"/>
    <property type="match status" value="1"/>
</dbReference>
<evidence type="ECO:0000259" key="7">
    <source>
        <dbReference type="Pfam" id="PF00296"/>
    </source>
</evidence>
<dbReference type="Pfam" id="PF00296">
    <property type="entry name" value="Bac_luciferase"/>
    <property type="match status" value="1"/>
</dbReference>
<dbReference type="PANTHER" id="PTHR30011">
    <property type="entry name" value="ALKANESULFONATE MONOOXYGENASE-RELATED"/>
    <property type="match status" value="1"/>
</dbReference>
<evidence type="ECO:0000256" key="6">
    <source>
        <dbReference type="PIRSR" id="PIRSR000337-1"/>
    </source>
</evidence>
<dbReference type="CDD" id="cd01095">
    <property type="entry name" value="Nitrilotriacetate_monoxgenase"/>
    <property type="match status" value="1"/>
</dbReference>
<organism evidence="8 9">
    <name type="scientific">Pseudomonas palleroniana</name>
    <dbReference type="NCBI Taxonomy" id="191390"/>
    <lineage>
        <taxon>Bacteria</taxon>
        <taxon>Pseudomonadati</taxon>
        <taxon>Pseudomonadota</taxon>
        <taxon>Gammaproteobacteria</taxon>
        <taxon>Pseudomonadales</taxon>
        <taxon>Pseudomonadaceae</taxon>
        <taxon>Pseudomonas</taxon>
    </lineage>
</organism>
<evidence type="ECO:0000313" key="8">
    <source>
        <dbReference type="EMBL" id="AVE03803.1"/>
    </source>
</evidence>
<dbReference type="InterPro" id="IPR051260">
    <property type="entry name" value="Diverse_substr_monoxygenases"/>
</dbReference>
<evidence type="ECO:0000256" key="5">
    <source>
        <dbReference type="ARBA" id="ARBA00033748"/>
    </source>
</evidence>
<dbReference type="PIRSF" id="PIRSF000337">
    <property type="entry name" value="NTA_MOA"/>
    <property type="match status" value="1"/>
</dbReference>
<dbReference type="InterPro" id="IPR011251">
    <property type="entry name" value="Luciferase-like_dom"/>
</dbReference>
<reference evidence="8 9" key="1">
    <citation type="submission" date="2017-12" db="EMBL/GenBank/DDBJ databases">
        <title>Genome sequence of Pseudomonas palleroniana MAB3.</title>
        <authorList>
            <person name="Nascimento F.X."/>
        </authorList>
    </citation>
    <scope>NUCLEOTIDE SEQUENCE [LARGE SCALE GENOMIC DNA]</scope>
    <source>
        <strain evidence="8 9">MAB3</strain>
    </source>
</reference>